<evidence type="ECO:0000313" key="4">
    <source>
        <dbReference type="Proteomes" id="UP000053797"/>
    </source>
</evidence>
<dbReference type="AlphaFoldDB" id="A0A0V8GKE6"/>
<gene>
    <name evidence="3" type="primary">yvfG</name>
    <name evidence="1" type="ORF">AS033_05045</name>
    <name evidence="2" type="ORF">RSA11_01635</name>
    <name evidence="3" type="ORF">SZL87_02195</name>
</gene>
<dbReference type="SUPFAM" id="SSF158388">
    <property type="entry name" value="YvfG-like"/>
    <property type="match status" value="1"/>
</dbReference>
<dbReference type="EMBL" id="LDQV01000006">
    <property type="protein sequence ID" value="KTR28425.1"/>
    <property type="molecule type" value="Genomic_DNA"/>
</dbReference>
<dbReference type="OrthoDB" id="2883629at2"/>
<comment type="caution">
    <text evidence="1">The sequence shown here is derived from an EMBL/GenBank/DDBJ whole genome shotgun (WGS) entry which is preliminary data.</text>
</comment>
<evidence type="ECO:0000313" key="6">
    <source>
        <dbReference type="Proteomes" id="UP001387110"/>
    </source>
</evidence>
<dbReference type="EMBL" id="LNQL01000001">
    <property type="protein sequence ID" value="KSU50750.1"/>
    <property type="molecule type" value="Genomic_DNA"/>
</dbReference>
<keyword evidence="6" id="KW-1185">Reference proteome</keyword>
<reference evidence="1 4" key="1">
    <citation type="journal article" date="2015" name="Int. J. Syst. Evol. Microbiol.">
        <title>Exiguobacterium enclense sp. nov., isolated from sediment.</title>
        <authorList>
            <person name="Dastager S.G."/>
            <person name="Mawlankar R."/>
            <person name="Sonalkar V.V."/>
            <person name="Thorat M.N."/>
            <person name="Mual P."/>
            <person name="Verma A."/>
            <person name="Krishnamurthi S."/>
            <person name="Tang S.K."/>
            <person name="Li W.J."/>
        </authorList>
    </citation>
    <scope>NUCLEOTIDE SEQUENCE [LARGE SCALE GENOMIC DNA]</scope>
    <source>
        <strain evidence="1 4">NIO-1109</strain>
    </source>
</reference>
<reference evidence="2 5" key="2">
    <citation type="journal article" date="2016" name="Front. Microbiol.">
        <title>Genomic Resource of Rice Seed Associated Bacteria.</title>
        <authorList>
            <person name="Midha S."/>
            <person name="Bansal K."/>
            <person name="Sharma S."/>
            <person name="Kumar N."/>
            <person name="Patil P.P."/>
            <person name="Chaudhry V."/>
            <person name="Patil P.B."/>
        </authorList>
    </citation>
    <scope>NUCLEOTIDE SEQUENCE [LARGE SCALE GENOMIC DNA]</scope>
    <source>
        <strain evidence="2 5">RSA11</strain>
    </source>
</reference>
<evidence type="ECO:0000313" key="5">
    <source>
        <dbReference type="Proteomes" id="UP000072605"/>
    </source>
</evidence>
<evidence type="ECO:0000313" key="2">
    <source>
        <dbReference type="EMBL" id="KTR28425.1"/>
    </source>
</evidence>
<accession>A0A0V8GKE6</accession>
<organism evidence="1 4">
    <name type="scientific">Exiguobacterium indicum</name>
    <dbReference type="NCBI Taxonomy" id="296995"/>
    <lineage>
        <taxon>Bacteria</taxon>
        <taxon>Bacillati</taxon>
        <taxon>Bacillota</taxon>
        <taxon>Bacilli</taxon>
        <taxon>Bacillales</taxon>
        <taxon>Bacillales Family XII. Incertae Sedis</taxon>
        <taxon>Exiguobacterium</taxon>
    </lineage>
</organism>
<dbReference type="Gene3D" id="6.10.140.40">
    <property type="match status" value="1"/>
</dbReference>
<dbReference type="RefSeq" id="WP_023468603.1">
    <property type="nucleotide sequence ID" value="NZ_JAVMJT010000002.1"/>
</dbReference>
<proteinExistence type="predicted"/>
<dbReference type="InterPro" id="IPR037247">
    <property type="entry name" value="YvfG_sf"/>
</dbReference>
<evidence type="ECO:0000313" key="3">
    <source>
        <dbReference type="EMBL" id="MEI4461229.1"/>
    </source>
</evidence>
<dbReference type="Proteomes" id="UP001387110">
    <property type="component" value="Unassembled WGS sequence"/>
</dbReference>
<dbReference type="InterPro" id="IPR018590">
    <property type="entry name" value="Uncharacterised_YvfG"/>
</dbReference>
<dbReference type="Proteomes" id="UP000053797">
    <property type="component" value="Unassembled WGS sequence"/>
</dbReference>
<sequence>MNEQLFTTERLIANFKEYIRQNEAHLTKRHALNAYYKTVAGSILSDRIAKNADLIVRMRHLEEAYQHVAQEGR</sequence>
<protein>
    <submittedName>
        <fullName evidence="3">Protein YvfG</fullName>
    </submittedName>
</protein>
<dbReference type="EMBL" id="JBAWKY010000001">
    <property type="protein sequence ID" value="MEI4461229.1"/>
    <property type="molecule type" value="Genomic_DNA"/>
</dbReference>
<evidence type="ECO:0000313" key="1">
    <source>
        <dbReference type="EMBL" id="KSU50750.1"/>
    </source>
</evidence>
<dbReference type="Pfam" id="PF09628">
    <property type="entry name" value="YvfG"/>
    <property type="match status" value="1"/>
</dbReference>
<dbReference type="Proteomes" id="UP000072605">
    <property type="component" value="Unassembled WGS sequence"/>
</dbReference>
<dbReference type="GeneID" id="90837018"/>
<reference evidence="3 6" key="3">
    <citation type="submission" date="2023-12" db="EMBL/GenBank/DDBJ databases">
        <authorList>
            <person name="Easwaran N."/>
            <person name="Lazarus H.P.S."/>
        </authorList>
    </citation>
    <scope>NUCLEOTIDE SEQUENCE [LARGE SCALE GENOMIC DNA]</scope>
    <source>
        <strain evidence="3 6">VIT-2023</strain>
    </source>
</reference>
<name>A0A0V8GKE6_9BACL</name>